<dbReference type="AlphaFoldDB" id="A0A4Z2CBT7"/>
<dbReference type="Gene3D" id="2.60.120.40">
    <property type="match status" value="2"/>
</dbReference>
<dbReference type="InterPro" id="IPR008983">
    <property type="entry name" value="Tumour_necrosis_fac-like_dom"/>
</dbReference>
<comment type="subcellular location">
    <subcellularLocation>
        <location evidence="1">Secreted</location>
        <location evidence="1">Extracellular space</location>
        <location evidence="1">Extracellular matrix</location>
    </subcellularLocation>
</comment>
<dbReference type="SUPFAM" id="SSF49842">
    <property type="entry name" value="TNF-like"/>
    <property type="match status" value="2"/>
</dbReference>
<keyword evidence="2" id="KW-0964">Secreted</keyword>
<accession>A0A4Z2CBT7</accession>
<evidence type="ECO:0000256" key="2">
    <source>
        <dbReference type="ARBA" id="ARBA00022525"/>
    </source>
</evidence>
<proteinExistence type="predicted"/>
<dbReference type="EMBL" id="SWLE01000003">
    <property type="protein sequence ID" value="TNN01604.1"/>
    <property type="molecule type" value="Genomic_DNA"/>
</dbReference>
<gene>
    <name evidence="5" type="ORF">fugu_010986</name>
</gene>
<evidence type="ECO:0000313" key="5">
    <source>
        <dbReference type="EMBL" id="TNN01604.1"/>
    </source>
</evidence>
<dbReference type="InterPro" id="IPR050392">
    <property type="entry name" value="Collagen/C1q_domain"/>
</dbReference>
<dbReference type="PRINTS" id="PR00007">
    <property type="entry name" value="COMPLEMNTC1Q"/>
</dbReference>
<dbReference type="PROSITE" id="PS50871">
    <property type="entry name" value="C1Q"/>
    <property type="match status" value="2"/>
</dbReference>
<feature type="domain" description="C1q" evidence="4">
    <location>
        <begin position="141"/>
        <end position="274"/>
    </location>
</feature>
<reference evidence="5 6" key="1">
    <citation type="submission" date="2019-04" db="EMBL/GenBank/DDBJ databases">
        <title>The sequence and de novo assembly of Takifugu bimaculatus genome using PacBio and Hi-C technologies.</title>
        <authorList>
            <person name="Xu P."/>
            <person name="Liu B."/>
            <person name="Zhou Z."/>
        </authorList>
    </citation>
    <scope>NUCLEOTIDE SEQUENCE [LARGE SCALE GENOMIC DNA]</scope>
    <source>
        <strain evidence="5">TB-2018</strain>
        <tissue evidence="5">Muscle</tissue>
    </source>
</reference>
<feature type="domain" description="C1q" evidence="4">
    <location>
        <begin position="1"/>
        <end position="140"/>
    </location>
</feature>
<dbReference type="Proteomes" id="UP000516260">
    <property type="component" value="Chromosome 11"/>
</dbReference>
<comment type="caution">
    <text evidence="5">The sequence shown here is derived from an EMBL/GenBank/DDBJ whole genome shotgun (WGS) entry which is preliminary data.</text>
</comment>
<evidence type="ECO:0000256" key="3">
    <source>
        <dbReference type="ARBA" id="ARBA00022530"/>
    </source>
</evidence>
<dbReference type="InterPro" id="IPR001073">
    <property type="entry name" value="C1q_dom"/>
</dbReference>
<dbReference type="GO" id="GO:0005581">
    <property type="term" value="C:collagen trimer"/>
    <property type="evidence" value="ECO:0007669"/>
    <property type="project" value="UniProtKB-KW"/>
</dbReference>
<organism evidence="5 6">
    <name type="scientific">Takifugu bimaculatus</name>
    <dbReference type="NCBI Taxonomy" id="433685"/>
    <lineage>
        <taxon>Eukaryota</taxon>
        <taxon>Metazoa</taxon>
        <taxon>Chordata</taxon>
        <taxon>Craniata</taxon>
        <taxon>Vertebrata</taxon>
        <taxon>Euteleostomi</taxon>
        <taxon>Actinopterygii</taxon>
        <taxon>Neopterygii</taxon>
        <taxon>Teleostei</taxon>
        <taxon>Neoteleostei</taxon>
        <taxon>Acanthomorphata</taxon>
        <taxon>Eupercaria</taxon>
        <taxon>Tetraodontiformes</taxon>
        <taxon>Tetradontoidea</taxon>
        <taxon>Tetraodontidae</taxon>
        <taxon>Takifugu</taxon>
    </lineage>
</organism>
<name>A0A4Z2CBT7_9TELE</name>
<evidence type="ECO:0000259" key="4">
    <source>
        <dbReference type="PROSITE" id="PS50871"/>
    </source>
</evidence>
<dbReference type="SMART" id="SM00110">
    <property type="entry name" value="C1Q"/>
    <property type="match status" value="2"/>
</dbReference>
<dbReference type="PANTHER" id="PTHR15427">
    <property type="entry name" value="EMILIN ELASTIN MICROFIBRIL INTERFACE-LOCATED PROTEIN ELASTIN MICROFIBRIL INTERFACER"/>
    <property type="match status" value="1"/>
</dbReference>
<protein>
    <recommendedName>
        <fullName evidence="4">C1q domain-containing protein</fullName>
    </recommendedName>
</protein>
<dbReference type="PANTHER" id="PTHR15427:SF33">
    <property type="entry name" value="COLLAGEN IV NC1 DOMAIN-CONTAINING PROTEIN"/>
    <property type="match status" value="1"/>
</dbReference>
<sequence length="274" mass="29694">MAQAFTAKLNVHDSYPKHSGVLKFGKVELNEGKGYSPETGIFTCPTDGLYLFMVHITVYGEGQSVLVKNGENVASLHHTNQPDQLSYNSSQVATMSSVIKLARKDEVWVNLWDHLHVRIIQDVVLAGRAMSLEPGRGDSVSPSGTVAFTAKLNACDSYPSHSGVLKFANVLVNEGDGYSADTGLFTCPVDGFYYFSVHASVYGRGQCAIFKNKEKVVSLYHTTLPEKCSQVASMSSVIKLAKKDIVSVNIWGSGKNDIFATEDNDTVFAGVLLG</sequence>
<keyword evidence="3" id="KW-0272">Extracellular matrix</keyword>
<evidence type="ECO:0000256" key="1">
    <source>
        <dbReference type="ARBA" id="ARBA00004498"/>
    </source>
</evidence>
<keyword evidence="6" id="KW-1185">Reference proteome</keyword>
<evidence type="ECO:0000313" key="6">
    <source>
        <dbReference type="Proteomes" id="UP000516260"/>
    </source>
</evidence>
<dbReference type="Pfam" id="PF00386">
    <property type="entry name" value="C1q"/>
    <property type="match status" value="2"/>
</dbReference>